<organism evidence="1 2">
    <name type="scientific">Prunus dulcis</name>
    <name type="common">Almond</name>
    <name type="synonym">Amygdalus dulcis</name>
    <dbReference type="NCBI Taxonomy" id="3755"/>
    <lineage>
        <taxon>Eukaryota</taxon>
        <taxon>Viridiplantae</taxon>
        <taxon>Streptophyta</taxon>
        <taxon>Embryophyta</taxon>
        <taxon>Tracheophyta</taxon>
        <taxon>Spermatophyta</taxon>
        <taxon>Magnoliopsida</taxon>
        <taxon>eudicotyledons</taxon>
        <taxon>Gunneridae</taxon>
        <taxon>Pentapetalae</taxon>
        <taxon>rosids</taxon>
        <taxon>fabids</taxon>
        <taxon>Rosales</taxon>
        <taxon>Rosaceae</taxon>
        <taxon>Amygdaloideae</taxon>
        <taxon>Amygdaleae</taxon>
        <taxon>Prunus</taxon>
    </lineage>
</organism>
<comment type="caution">
    <text evidence="1">The sequence shown here is derived from an EMBL/GenBank/DDBJ whole genome shotgun (WGS) entry which is preliminary data.</text>
</comment>
<gene>
    <name evidence="1" type="ORF">L3X38_011503</name>
</gene>
<evidence type="ECO:0000313" key="1">
    <source>
        <dbReference type="EMBL" id="KAI5343627.1"/>
    </source>
</evidence>
<protein>
    <submittedName>
        <fullName evidence="1">Uncharacterized protein</fullName>
    </submittedName>
</protein>
<dbReference type="EMBL" id="JAJFAZ020000002">
    <property type="protein sequence ID" value="KAI5343627.1"/>
    <property type="molecule type" value="Genomic_DNA"/>
</dbReference>
<sequence length="92" mass="10441">MPGLALWPKSKRVPSLRSEDIDLDKEPITLADGEIWRPKFQMSNGKHLMTNEELLHDPEACDTILGGLLHPLDIIKLIDLDDRDIALQQAHH</sequence>
<accession>A0AAD4ZED4</accession>
<dbReference type="AlphaFoldDB" id="A0AAD4ZED4"/>
<name>A0AAD4ZED4_PRUDU</name>
<keyword evidence="2" id="KW-1185">Reference proteome</keyword>
<proteinExistence type="predicted"/>
<evidence type="ECO:0000313" key="2">
    <source>
        <dbReference type="Proteomes" id="UP001054821"/>
    </source>
</evidence>
<reference evidence="1 2" key="1">
    <citation type="journal article" date="2022" name="G3 (Bethesda)">
        <title>Whole-genome sequence and methylome profiling of the almond [Prunus dulcis (Mill.) D.A. Webb] cultivar 'Nonpareil'.</title>
        <authorList>
            <person name="D'Amico-Willman K.M."/>
            <person name="Ouma W.Z."/>
            <person name="Meulia T."/>
            <person name="Sideli G.M."/>
            <person name="Gradziel T.M."/>
            <person name="Fresnedo-Ramirez J."/>
        </authorList>
    </citation>
    <scope>NUCLEOTIDE SEQUENCE [LARGE SCALE GENOMIC DNA]</scope>
    <source>
        <strain evidence="1">Clone GOH B32 T37-40</strain>
    </source>
</reference>
<dbReference type="Proteomes" id="UP001054821">
    <property type="component" value="Chromosome 2"/>
</dbReference>